<accession>A0A3N6PAH4</accession>
<dbReference type="AlphaFoldDB" id="A0A3N6PAH4"/>
<dbReference type="OrthoDB" id="10013845at2"/>
<feature type="compositionally biased region" description="Polar residues" evidence="1">
    <location>
        <begin position="89"/>
        <end position="101"/>
    </location>
</feature>
<reference evidence="3 4" key="1">
    <citation type="journal article" date="2018" name="ACS Chem. Biol.">
        <title>Ketoreductase domain dysfunction expands chemodiversity: malyngamide biosynthesis in the cyanobacterium Okeania hirsuta.</title>
        <authorList>
            <person name="Moss N.A."/>
            <person name="Leao T."/>
            <person name="Rankin M."/>
            <person name="McCullough T.M."/>
            <person name="Qu P."/>
            <person name="Korobeynikov A."/>
            <person name="Smith J.L."/>
            <person name="Gerwick L."/>
            <person name="Gerwick W.H."/>
        </authorList>
    </citation>
    <scope>NUCLEOTIDE SEQUENCE [LARGE SCALE GENOMIC DNA]</scope>
    <source>
        <strain evidence="3 4">PAB10Feb10-1</strain>
    </source>
</reference>
<evidence type="ECO:0000313" key="3">
    <source>
        <dbReference type="EMBL" id="RQH27401.1"/>
    </source>
</evidence>
<dbReference type="Proteomes" id="UP000269154">
    <property type="component" value="Unassembled WGS sequence"/>
</dbReference>
<feature type="compositionally biased region" description="Low complexity" evidence="1">
    <location>
        <begin position="123"/>
        <end position="138"/>
    </location>
</feature>
<feature type="signal peptide" evidence="2">
    <location>
        <begin position="1"/>
        <end position="32"/>
    </location>
</feature>
<evidence type="ECO:0000313" key="4">
    <source>
        <dbReference type="Proteomes" id="UP000269154"/>
    </source>
</evidence>
<gene>
    <name evidence="3" type="ORF">D5R40_27945</name>
</gene>
<keyword evidence="4" id="KW-1185">Reference proteome</keyword>
<protein>
    <submittedName>
        <fullName evidence="3">Uncharacterized protein</fullName>
    </submittedName>
</protein>
<sequence length="147" mass="15569">MNLSVKTKLWLLLSTLCLSSVIVCGNANKALAHPLEVGPGEAIAQTNTSEPPRRNKPTFFEEEQDPESRGDGFSNTFLRDALGGVANPLSGNGSSSTTVDSLQKVEFNAGGSRRPTDNNGLRTTPSTPSTPSIPSTPSFDRTNVIIP</sequence>
<comment type="caution">
    <text evidence="3">The sequence shown here is derived from an EMBL/GenBank/DDBJ whole genome shotgun (WGS) entry which is preliminary data.</text>
</comment>
<proteinExistence type="predicted"/>
<organism evidence="3 4">
    <name type="scientific">Okeania hirsuta</name>
    <dbReference type="NCBI Taxonomy" id="1458930"/>
    <lineage>
        <taxon>Bacteria</taxon>
        <taxon>Bacillati</taxon>
        <taxon>Cyanobacteriota</taxon>
        <taxon>Cyanophyceae</taxon>
        <taxon>Oscillatoriophycideae</taxon>
        <taxon>Oscillatoriales</taxon>
        <taxon>Microcoleaceae</taxon>
        <taxon>Okeania</taxon>
    </lineage>
</organism>
<dbReference type="RefSeq" id="WP_124142939.1">
    <property type="nucleotide sequence ID" value="NZ_CAWOKI010000179.1"/>
</dbReference>
<feature type="region of interest" description="Disordered" evidence="1">
    <location>
        <begin position="41"/>
        <end position="147"/>
    </location>
</feature>
<feature type="chain" id="PRO_5018267997" evidence="2">
    <location>
        <begin position="33"/>
        <end position="147"/>
    </location>
</feature>
<evidence type="ECO:0000256" key="1">
    <source>
        <dbReference type="SAM" id="MobiDB-lite"/>
    </source>
</evidence>
<dbReference type="EMBL" id="RCBY01000263">
    <property type="protein sequence ID" value="RQH27401.1"/>
    <property type="molecule type" value="Genomic_DNA"/>
</dbReference>
<evidence type="ECO:0000256" key="2">
    <source>
        <dbReference type="SAM" id="SignalP"/>
    </source>
</evidence>
<name>A0A3N6PAH4_9CYAN</name>
<keyword evidence="2" id="KW-0732">Signal</keyword>